<gene>
    <name evidence="2" type="ORF">CCE02nite_26350</name>
</gene>
<reference evidence="2 3" key="1">
    <citation type="submission" date="2019-06" db="EMBL/GenBank/DDBJ databases">
        <title>Whole genome shotgun sequence of Cellulosimicrobium cellulans NBRC 15516.</title>
        <authorList>
            <person name="Hosoyama A."/>
            <person name="Uohara A."/>
            <person name="Ohji S."/>
            <person name="Ichikawa N."/>
        </authorList>
    </citation>
    <scope>NUCLEOTIDE SEQUENCE [LARGE SCALE GENOMIC DNA]</scope>
    <source>
        <strain evidence="2 3">NBRC 15516</strain>
    </source>
</reference>
<accession>A0A4Y4DZX3</accession>
<feature type="region of interest" description="Disordered" evidence="1">
    <location>
        <begin position="17"/>
        <end position="69"/>
    </location>
</feature>
<evidence type="ECO:0000313" key="2">
    <source>
        <dbReference type="EMBL" id="GED10636.1"/>
    </source>
</evidence>
<protein>
    <submittedName>
        <fullName evidence="2">Uncharacterized protein</fullName>
    </submittedName>
</protein>
<sequence length="69" mass="7826">MTRFEVRRRFLDELDADTGRDEVVQTFGPGKGDDAPDPSPGPERCRRGERNEVHRAGLWTTAERRSPTA</sequence>
<feature type="compositionally biased region" description="Basic and acidic residues" evidence="1">
    <location>
        <begin position="43"/>
        <end position="55"/>
    </location>
</feature>
<dbReference type="AlphaFoldDB" id="A0A4Y4DZX3"/>
<comment type="caution">
    <text evidence="2">The sequence shown here is derived from an EMBL/GenBank/DDBJ whole genome shotgun (WGS) entry which is preliminary data.</text>
</comment>
<dbReference type="EMBL" id="BJNZ01000017">
    <property type="protein sequence ID" value="GED10636.1"/>
    <property type="molecule type" value="Genomic_DNA"/>
</dbReference>
<name>A0A4Y4DZX3_CELCE</name>
<evidence type="ECO:0000313" key="3">
    <source>
        <dbReference type="Proteomes" id="UP000316659"/>
    </source>
</evidence>
<proteinExistence type="predicted"/>
<organism evidence="2 3">
    <name type="scientific">Cellulosimicrobium cellulans</name>
    <name type="common">Arthrobacter luteus</name>
    <dbReference type="NCBI Taxonomy" id="1710"/>
    <lineage>
        <taxon>Bacteria</taxon>
        <taxon>Bacillati</taxon>
        <taxon>Actinomycetota</taxon>
        <taxon>Actinomycetes</taxon>
        <taxon>Micrococcales</taxon>
        <taxon>Promicromonosporaceae</taxon>
        <taxon>Cellulosimicrobium</taxon>
    </lineage>
</organism>
<dbReference type="Proteomes" id="UP000316659">
    <property type="component" value="Unassembled WGS sequence"/>
</dbReference>
<evidence type="ECO:0000256" key="1">
    <source>
        <dbReference type="SAM" id="MobiDB-lite"/>
    </source>
</evidence>